<accession>A0A7H0XFU4</accession>
<feature type="transmembrane region" description="Helical" evidence="1">
    <location>
        <begin position="6"/>
        <end position="32"/>
    </location>
</feature>
<keyword evidence="3" id="KW-1185">Reference proteome</keyword>
<protein>
    <submittedName>
        <fullName evidence="2">Uncharacterized protein</fullName>
    </submittedName>
</protein>
<dbReference type="Proteomes" id="UP000516415">
    <property type="component" value="Segment"/>
</dbReference>
<keyword evidence="1" id="KW-1133">Transmembrane helix</keyword>
<reference evidence="2 3" key="1">
    <citation type="submission" date="2020-07" db="EMBL/GenBank/DDBJ databases">
        <authorList>
            <person name="Martino G."/>
            <person name="Holtappels D."/>
            <person name="Wagemans J."/>
            <person name="Lavigne R."/>
            <person name="Turina M."/>
            <person name="Ciuffo M."/>
        </authorList>
    </citation>
    <scope>NUCLEOTIDE SEQUENCE [LARGE SCALE GENOMIC DNA]</scope>
</reference>
<proteinExistence type="predicted"/>
<keyword evidence="1" id="KW-0812">Transmembrane</keyword>
<evidence type="ECO:0000256" key="1">
    <source>
        <dbReference type="SAM" id="Phobius"/>
    </source>
</evidence>
<evidence type="ECO:0000313" key="2">
    <source>
        <dbReference type="EMBL" id="QNR53884.1"/>
    </source>
</evidence>
<organism evidence="2 3">
    <name type="scientific">Pseudomonas phage phiK7A1</name>
    <dbReference type="NCBI Taxonomy" id="2759194"/>
    <lineage>
        <taxon>Viruses</taxon>
        <taxon>Duplodnaviria</taxon>
        <taxon>Heunggongvirae</taxon>
        <taxon>Uroviricota</taxon>
        <taxon>Caudoviricetes</taxon>
        <taxon>Vandenendeviridae</taxon>
        <taxon>Gorskivirinae</taxon>
        <taxon>Torinovirus</taxon>
        <taxon>Torinovirus K7A1</taxon>
    </lineage>
</organism>
<keyword evidence="1" id="KW-0472">Membrane</keyword>
<gene>
    <name evidence="2" type="ORF">phiK7A1_096</name>
</gene>
<name>A0A7H0XFU4_9CAUD</name>
<sequence length="101" mass="11816">MLREHSLALLSLTAGVFFSLLVCTSILGYAVLKGDNNGYRYEILQEEYTRKLQGVMRDSEIKTNRLQEQMNELQFTTTKRIELLDEQVRMYRNDTRGPVPR</sequence>
<evidence type="ECO:0000313" key="3">
    <source>
        <dbReference type="Proteomes" id="UP000516415"/>
    </source>
</evidence>
<dbReference type="EMBL" id="MT740307">
    <property type="protein sequence ID" value="QNR53884.1"/>
    <property type="molecule type" value="Genomic_DNA"/>
</dbReference>